<dbReference type="EMBL" id="QWLV01000002">
    <property type="protein sequence ID" value="RHW18421.1"/>
    <property type="molecule type" value="Genomic_DNA"/>
</dbReference>
<dbReference type="OrthoDB" id="7184927at2"/>
<keyword evidence="1" id="KW-0812">Transmembrane</keyword>
<feature type="transmembrane region" description="Helical" evidence="1">
    <location>
        <begin position="79"/>
        <end position="99"/>
    </location>
</feature>
<keyword evidence="1" id="KW-1133">Transmembrane helix</keyword>
<dbReference type="Proteomes" id="UP000266693">
    <property type="component" value="Unassembled WGS sequence"/>
</dbReference>
<keyword evidence="3" id="KW-1185">Reference proteome</keyword>
<evidence type="ECO:0000256" key="1">
    <source>
        <dbReference type="SAM" id="Phobius"/>
    </source>
</evidence>
<feature type="transmembrane region" description="Helical" evidence="1">
    <location>
        <begin position="42"/>
        <end position="59"/>
    </location>
</feature>
<protein>
    <submittedName>
        <fullName evidence="2">Uncharacterized protein</fullName>
    </submittedName>
</protein>
<organism evidence="2 3">
    <name type="scientific">Sphingomonas gilva</name>
    <dbReference type="NCBI Taxonomy" id="2305907"/>
    <lineage>
        <taxon>Bacteria</taxon>
        <taxon>Pseudomonadati</taxon>
        <taxon>Pseudomonadota</taxon>
        <taxon>Alphaproteobacteria</taxon>
        <taxon>Sphingomonadales</taxon>
        <taxon>Sphingomonadaceae</taxon>
        <taxon>Sphingomonas</taxon>
    </lineage>
</organism>
<feature type="transmembrane region" description="Helical" evidence="1">
    <location>
        <begin position="300"/>
        <end position="316"/>
    </location>
</feature>
<comment type="caution">
    <text evidence="2">The sequence shown here is derived from an EMBL/GenBank/DDBJ whole genome shotgun (WGS) entry which is preliminary data.</text>
</comment>
<evidence type="ECO:0000313" key="3">
    <source>
        <dbReference type="Proteomes" id="UP000266693"/>
    </source>
</evidence>
<evidence type="ECO:0000313" key="2">
    <source>
        <dbReference type="EMBL" id="RHW18421.1"/>
    </source>
</evidence>
<sequence>MPHLDSGHRMTTATADASAPALPSGPADLAGLEPVERIKRRWPFWLGVAVTLLMVAGIARKLLDGGLAGLEESIPDSPLFYIAFFAAYMALPLGDWVIFRKLWRLPVSGIVPIVKKTVANDVVFGYSGEAYFYAWARQHANLTATPFGAVKDVSILSAIAGNAFTLILLVLAVPFASQLLPDDMAKNVMGSAAIIMGISLLVILLGKRVFSLTKGLLWWIFGAHFVRSILQQVLTAAAWYFALPDVPWAIWLVLGATRMLVGRLPLIPQKEMVFATFAILLIGHDDVLSSMIAFTATLTLLVHMTLLGSLSIYSISRKDI</sequence>
<feature type="transmembrane region" description="Helical" evidence="1">
    <location>
        <begin position="155"/>
        <end position="176"/>
    </location>
</feature>
<keyword evidence="1" id="KW-0472">Membrane</keyword>
<proteinExistence type="predicted"/>
<reference evidence="2 3" key="1">
    <citation type="submission" date="2018-08" db="EMBL/GenBank/DDBJ databases">
        <title>The multiple taxonomic identification of Sphingomonas gilva.</title>
        <authorList>
            <person name="Zhu D."/>
            <person name="Zheng S."/>
        </authorList>
    </citation>
    <scope>NUCLEOTIDE SEQUENCE [LARGE SCALE GENOMIC DNA]</scope>
    <source>
        <strain evidence="2 3">ZDH117</strain>
    </source>
</reference>
<feature type="transmembrane region" description="Helical" evidence="1">
    <location>
        <begin position="188"/>
        <end position="205"/>
    </location>
</feature>
<dbReference type="AlphaFoldDB" id="A0A396RXH2"/>
<gene>
    <name evidence="2" type="ORF">D1610_08195</name>
</gene>
<name>A0A396RXH2_9SPHN</name>
<accession>A0A396RXH2</accession>